<comment type="pathway">
    <text evidence="1">Lipid metabolism.</text>
</comment>
<comment type="pathway">
    <text evidence="4">Phospholipid metabolism; phosphatidylcholine biosynthesis; phosphocholine from phosphoethanolamine: step 1/1.</text>
</comment>
<dbReference type="EC" id="2.1.1.103" evidence="5"/>
<dbReference type="PANTHER" id="PTHR44307">
    <property type="entry name" value="PHOSPHOETHANOLAMINE METHYLTRANSFERASE"/>
    <property type="match status" value="1"/>
</dbReference>
<evidence type="ECO:0000256" key="8">
    <source>
        <dbReference type="ARBA" id="ARBA00047841"/>
    </source>
</evidence>
<dbReference type="Pfam" id="PF13847">
    <property type="entry name" value="Methyltransf_31"/>
    <property type="match status" value="1"/>
</dbReference>
<dbReference type="InterPro" id="IPR025714">
    <property type="entry name" value="Methyltranfer_dom"/>
</dbReference>
<proteinExistence type="predicted"/>
<keyword evidence="11" id="KW-1185">Reference proteome</keyword>
<reference evidence="11" key="1">
    <citation type="submission" date="2019-07" db="EMBL/GenBank/DDBJ databases">
        <title>De Novo Assembly of kiwifruit Actinidia rufa.</title>
        <authorList>
            <person name="Sugita-Konishi S."/>
            <person name="Sato K."/>
            <person name="Mori E."/>
            <person name="Abe Y."/>
            <person name="Kisaki G."/>
            <person name="Hamano K."/>
            <person name="Suezawa K."/>
            <person name="Otani M."/>
            <person name="Fukuda T."/>
            <person name="Manabe T."/>
            <person name="Gomi K."/>
            <person name="Tabuchi M."/>
            <person name="Akimitsu K."/>
            <person name="Kataoka I."/>
        </authorList>
    </citation>
    <scope>NUCLEOTIDE SEQUENCE [LARGE SCALE GENOMIC DNA]</scope>
    <source>
        <strain evidence="11">cv. Fuchu</strain>
    </source>
</reference>
<evidence type="ECO:0000256" key="4">
    <source>
        <dbReference type="ARBA" id="ARBA00035631"/>
    </source>
</evidence>
<dbReference type="EMBL" id="BJWL01000161">
    <property type="protein sequence ID" value="GFS32336.1"/>
    <property type="molecule type" value="Genomic_DNA"/>
</dbReference>
<comment type="catalytic activity">
    <reaction evidence="7">
        <text>phosphoethanolamine + S-adenosyl-L-methionine = N-methylethanolamine phosphate + S-adenosyl-L-homocysteine + H(+)</text>
        <dbReference type="Rhea" id="RHEA:20365"/>
        <dbReference type="ChEBI" id="CHEBI:15378"/>
        <dbReference type="ChEBI" id="CHEBI:57781"/>
        <dbReference type="ChEBI" id="CHEBI:57856"/>
        <dbReference type="ChEBI" id="CHEBI:58190"/>
        <dbReference type="ChEBI" id="CHEBI:59789"/>
        <dbReference type="EC" id="2.1.1.103"/>
    </reaction>
    <physiologicalReaction direction="left-to-right" evidence="7">
        <dbReference type="Rhea" id="RHEA:20366"/>
    </physiologicalReaction>
</comment>
<evidence type="ECO:0000256" key="1">
    <source>
        <dbReference type="ARBA" id="ARBA00005189"/>
    </source>
</evidence>
<evidence type="ECO:0000256" key="6">
    <source>
        <dbReference type="ARBA" id="ARBA00047619"/>
    </source>
</evidence>
<evidence type="ECO:0000256" key="2">
    <source>
        <dbReference type="ARBA" id="ARBA00022603"/>
    </source>
</evidence>
<name>A0A7J0DCM4_9ERIC</name>
<gene>
    <name evidence="10" type="ORF">Acr_00g0022100</name>
</gene>
<keyword evidence="3" id="KW-0808">Transferase</keyword>
<feature type="domain" description="Methyltransferase" evidence="9">
    <location>
        <begin position="270"/>
        <end position="376"/>
    </location>
</feature>
<accession>A0A7J0DCM4</accession>
<dbReference type="InterPro" id="IPR029063">
    <property type="entry name" value="SAM-dependent_MTases_sf"/>
</dbReference>
<dbReference type="PROSITE" id="PS51582">
    <property type="entry name" value="SAM_PEAMT"/>
    <property type="match status" value="1"/>
</dbReference>
<dbReference type="Proteomes" id="UP000585474">
    <property type="component" value="Unassembled WGS sequence"/>
</dbReference>
<comment type="catalytic activity">
    <reaction evidence="6">
        <text>N,N-dimethylethanolamine phosphate + S-adenosyl-L-methionine = phosphocholine + S-adenosyl-L-homocysteine + H(+)</text>
        <dbReference type="Rhea" id="RHEA:25325"/>
        <dbReference type="ChEBI" id="CHEBI:15378"/>
        <dbReference type="ChEBI" id="CHEBI:57856"/>
        <dbReference type="ChEBI" id="CHEBI:58641"/>
        <dbReference type="ChEBI" id="CHEBI:59789"/>
        <dbReference type="ChEBI" id="CHEBI:295975"/>
        <dbReference type="EC" id="2.1.1.103"/>
    </reaction>
    <physiologicalReaction direction="left-to-right" evidence="6">
        <dbReference type="Rhea" id="RHEA:25326"/>
    </physiologicalReaction>
</comment>
<dbReference type="GO" id="GO:0032259">
    <property type="term" value="P:methylation"/>
    <property type="evidence" value="ECO:0007669"/>
    <property type="project" value="UniProtKB-KW"/>
</dbReference>
<sequence>MAAEGKERVIQKNYWIEHSADLSVEAMMLDSKAMDLDKEERPEVLSLLPPYEGKSVLELGAGDYIPPQQLLDYPCKAGKIMACCLLVVCPNPPKSLSCMESTYIEAESMDMIFSNWLLMYLSDKEVEYLVERMVKWLKVGGFIFFRESCFHQSGDSKRKNNPTHYREPRYYTKVFKECLLRDSSGNSFELSLVGCKCIGAYVRNKKNQNQICWTWQKVSSENDRGFQLFLDNVQYKCNGILRYERVFGQGFVSTGGIETTKEFVSKLDLKPGQKVLDVGCGIGGGDFYMAENFDVHVVGIDLSVNMISFALERAIGLKCSVEFEVADCTNKAYEDNTFDVIYSRDTILHIQDKPALFKSFYKWLKPGGKVLISDYCKSAGSPSPEFAAYIKQRGYDLHSVEAYGQMLRDSGFDKVIAEDRTDQFMEVLQKELNVVEKEKEEFIKNFSEEDYNDIVDGWNAKLVRSSSGEQRWGLFIAKKN</sequence>
<dbReference type="PANTHER" id="PTHR44307:SF2">
    <property type="entry name" value="PHOSPHOETHANOLAMINE METHYLTRANSFERASE ISOFORM X1"/>
    <property type="match status" value="1"/>
</dbReference>
<dbReference type="SUPFAM" id="SSF53335">
    <property type="entry name" value="S-adenosyl-L-methionine-dependent methyltransferases"/>
    <property type="match status" value="2"/>
</dbReference>
<dbReference type="Gene3D" id="3.40.50.150">
    <property type="entry name" value="Vaccinia Virus protein VP39"/>
    <property type="match status" value="3"/>
</dbReference>
<evidence type="ECO:0000256" key="3">
    <source>
        <dbReference type="ARBA" id="ARBA00022679"/>
    </source>
</evidence>
<dbReference type="AlphaFoldDB" id="A0A7J0DCM4"/>
<keyword evidence="2" id="KW-0489">Methyltransferase</keyword>
<protein>
    <recommendedName>
        <fullName evidence="5">phosphoethanolamine N-methyltransferase</fullName>
        <ecNumber evidence="5">2.1.1.103</ecNumber>
    </recommendedName>
</protein>
<dbReference type="InterPro" id="IPR025771">
    <property type="entry name" value="Phosphoethanolamine_N-MeTrfase"/>
</dbReference>
<dbReference type="GO" id="GO:0006656">
    <property type="term" value="P:phosphatidylcholine biosynthetic process"/>
    <property type="evidence" value="ECO:0007669"/>
    <property type="project" value="InterPro"/>
</dbReference>
<organism evidence="10 11">
    <name type="scientific">Actinidia rufa</name>
    <dbReference type="NCBI Taxonomy" id="165716"/>
    <lineage>
        <taxon>Eukaryota</taxon>
        <taxon>Viridiplantae</taxon>
        <taxon>Streptophyta</taxon>
        <taxon>Embryophyta</taxon>
        <taxon>Tracheophyta</taxon>
        <taxon>Spermatophyta</taxon>
        <taxon>Magnoliopsida</taxon>
        <taxon>eudicotyledons</taxon>
        <taxon>Gunneridae</taxon>
        <taxon>Pentapetalae</taxon>
        <taxon>asterids</taxon>
        <taxon>Ericales</taxon>
        <taxon>Actinidiaceae</taxon>
        <taxon>Actinidia</taxon>
    </lineage>
</organism>
<evidence type="ECO:0000256" key="7">
    <source>
        <dbReference type="ARBA" id="ARBA00047622"/>
    </source>
</evidence>
<dbReference type="CDD" id="cd02440">
    <property type="entry name" value="AdoMet_MTases"/>
    <property type="match status" value="1"/>
</dbReference>
<dbReference type="GO" id="GO:0000234">
    <property type="term" value="F:phosphoethanolamine N-methyltransferase activity"/>
    <property type="evidence" value="ECO:0007669"/>
    <property type="project" value="UniProtKB-EC"/>
</dbReference>
<evidence type="ECO:0000313" key="10">
    <source>
        <dbReference type="EMBL" id="GFS32336.1"/>
    </source>
</evidence>
<comment type="caution">
    <text evidence="10">The sequence shown here is derived from an EMBL/GenBank/DDBJ whole genome shotgun (WGS) entry which is preliminary data.</text>
</comment>
<evidence type="ECO:0000256" key="5">
    <source>
        <dbReference type="ARBA" id="ARBA00035674"/>
    </source>
</evidence>
<evidence type="ECO:0000313" key="11">
    <source>
        <dbReference type="Proteomes" id="UP000585474"/>
    </source>
</evidence>
<comment type="catalytic activity">
    <reaction evidence="8">
        <text>N-methylethanolamine phosphate + S-adenosyl-L-methionine = N,N-dimethylethanolamine phosphate + S-adenosyl-L-homocysteine + H(+)</text>
        <dbReference type="Rhea" id="RHEA:25321"/>
        <dbReference type="ChEBI" id="CHEBI:15378"/>
        <dbReference type="ChEBI" id="CHEBI:57781"/>
        <dbReference type="ChEBI" id="CHEBI:57856"/>
        <dbReference type="ChEBI" id="CHEBI:58641"/>
        <dbReference type="ChEBI" id="CHEBI:59789"/>
        <dbReference type="EC" id="2.1.1.103"/>
    </reaction>
    <physiologicalReaction direction="left-to-right" evidence="8">
        <dbReference type="Rhea" id="RHEA:25322"/>
    </physiologicalReaction>
</comment>
<dbReference type="OrthoDB" id="8300214at2759"/>
<evidence type="ECO:0000259" key="9">
    <source>
        <dbReference type="Pfam" id="PF13847"/>
    </source>
</evidence>